<dbReference type="Pfam" id="PF00149">
    <property type="entry name" value="Metallophos"/>
    <property type="match status" value="1"/>
</dbReference>
<comment type="caution">
    <text evidence="4">The sequence shown here is derived from an EMBL/GenBank/DDBJ whole genome shotgun (WGS) entry which is preliminary data.</text>
</comment>
<gene>
    <name evidence="4" type="ORF">N2K84_01540</name>
</gene>
<name>A0AA41Y4J1_9BACT</name>
<reference evidence="4" key="1">
    <citation type="submission" date="2022-10" db="EMBL/GenBank/DDBJ databases">
        <title>Gaoshiqiia sediminis gen. nov., sp. nov., isolated from coastal sediment.</title>
        <authorList>
            <person name="Yu W.X."/>
            <person name="Mu D.S."/>
            <person name="Du J.Z."/>
            <person name="Liang Y.Q."/>
        </authorList>
    </citation>
    <scope>NUCLEOTIDE SEQUENCE</scope>
    <source>
        <strain evidence="4">A06</strain>
    </source>
</reference>
<dbReference type="Gene3D" id="3.60.21.10">
    <property type="match status" value="1"/>
</dbReference>
<dbReference type="PROSITE" id="PS00786">
    <property type="entry name" value="5_NUCLEOTIDASE_2"/>
    <property type="match status" value="1"/>
</dbReference>
<dbReference type="Proteomes" id="UP001163821">
    <property type="component" value="Unassembled WGS sequence"/>
</dbReference>
<dbReference type="PANTHER" id="PTHR11575:SF24">
    <property type="entry name" value="5'-NUCLEOTIDASE"/>
    <property type="match status" value="1"/>
</dbReference>
<dbReference type="GO" id="GO:0000166">
    <property type="term" value="F:nucleotide binding"/>
    <property type="evidence" value="ECO:0007669"/>
    <property type="project" value="UniProtKB-KW"/>
</dbReference>
<dbReference type="InterPro" id="IPR029052">
    <property type="entry name" value="Metallo-depent_PP-like"/>
</dbReference>
<dbReference type="InterPro" id="IPR006146">
    <property type="entry name" value="5'-Nucleotdase_CS"/>
</dbReference>
<dbReference type="GO" id="GO:0016788">
    <property type="term" value="F:hydrolase activity, acting on ester bonds"/>
    <property type="evidence" value="ECO:0007669"/>
    <property type="project" value="InterPro"/>
</dbReference>
<dbReference type="SUPFAM" id="SSF56300">
    <property type="entry name" value="Metallo-dependent phosphatases"/>
    <property type="match status" value="1"/>
</dbReference>
<accession>A0AA41Y4J1</accession>
<sequence>MGGSTMNSRRKFIRQLAGASAGLAFMNLPERLLAAEDLIRLSIVHTNDIHCHIDPFPDTDPSYAGQGGMARLSGLVKQIRQENENVLLLDAGDMFQGTPYFNFYNGELILKVMSEMGYDASTIGNHEFDNGLDGISNVIDFARFPLISSNYDFSQTSLYDRFPKYAVFHKRGIKVGLYGLGIELEGLVSKKNYGDTLYLDPVKTTIQMESFLKNEKKCDLVICLSHLGLSYRNNKISDTVLAGETHFTDLIIGGHTHTFLEAPLEMKNADGKRIIVNQAGWGGLMAGRIDFILDKVEKNTPIAYSQNLHIVS</sequence>
<dbReference type="InterPro" id="IPR004843">
    <property type="entry name" value="Calcineurin-like_PHP"/>
</dbReference>
<dbReference type="EMBL" id="JAPAAF010000001">
    <property type="protein sequence ID" value="MCW0481391.1"/>
    <property type="molecule type" value="Genomic_DNA"/>
</dbReference>
<dbReference type="InterPro" id="IPR006311">
    <property type="entry name" value="TAT_signal"/>
</dbReference>
<dbReference type="GO" id="GO:0046872">
    <property type="term" value="F:metal ion binding"/>
    <property type="evidence" value="ECO:0007669"/>
    <property type="project" value="InterPro"/>
</dbReference>
<dbReference type="CDD" id="cd00845">
    <property type="entry name" value="MPP_UshA_N_like"/>
    <property type="match status" value="1"/>
</dbReference>
<evidence type="ECO:0000313" key="4">
    <source>
        <dbReference type="EMBL" id="MCW0481391.1"/>
    </source>
</evidence>
<evidence type="ECO:0000256" key="2">
    <source>
        <dbReference type="RuleBase" id="RU362119"/>
    </source>
</evidence>
<evidence type="ECO:0000259" key="3">
    <source>
        <dbReference type="Pfam" id="PF00149"/>
    </source>
</evidence>
<dbReference type="AlphaFoldDB" id="A0AA41Y4J1"/>
<dbReference type="GO" id="GO:0009166">
    <property type="term" value="P:nucleotide catabolic process"/>
    <property type="evidence" value="ECO:0007669"/>
    <property type="project" value="InterPro"/>
</dbReference>
<dbReference type="InterPro" id="IPR006179">
    <property type="entry name" value="5_nucleotidase/apyrase"/>
</dbReference>
<comment type="similarity">
    <text evidence="1 2">Belongs to the 5'-nucleotidase family.</text>
</comment>
<protein>
    <submittedName>
        <fullName evidence="4">Metallophosphatase</fullName>
    </submittedName>
</protein>
<keyword evidence="5" id="KW-1185">Reference proteome</keyword>
<evidence type="ECO:0000256" key="1">
    <source>
        <dbReference type="ARBA" id="ARBA00006654"/>
    </source>
</evidence>
<dbReference type="PANTHER" id="PTHR11575">
    <property type="entry name" value="5'-NUCLEOTIDASE-RELATED"/>
    <property type="match status" value="1"/>
</dbReference>
<keyword evidence="2" id="KW-0547">Nucleotide-binding</keyword>
<feature type="domain" description="Calcineurin-like phosphoesterase" evidence="3">
    <location>
        <begin position="42"/>
        <end position="258"/>
    </location>
</feature>
<organism evidence="4 5">
    <name type="scientific">Gaoshiqia sediminis</name>
    <dbReference type="NCBI Taxonomy" id="2986998"/>
    <lineage>
        <taxon>Bacteria</taxon>
        <taxon>Pseudomonadati</taxon>
        <taxon>Bacteroidota</taxon>
        <taxon>Bacteroidia</taxon>
        <taxon>Marinilabiliales</taxon>
        <taxon>Prolixibacteraceae</taxon>
        <taxon>Gaoshiqia</taxon>
    </lineage>
</organism>
<dbReference type="RefSeq" id="WP_282589998.1">
    <property type="nucleotide sequence ID" value="NZ_JAPAAF010000001.1"/>
</dbReference>
<dbReference type="PROSITE" id="PS51318">
    <property type="entry name" value="TAT"/>
    <property type="match status" value="1"/>
</dbReference>
<dbReference type="PRINTS" id="PR01607">
    <property type="entry name" value="APYRASEFAMLY"/>
</dbReference>
<proteinExistence type="inferred from homology"/>
<keyword evidence="2" id="KW-0378">Hydrolase</keyword>
<evidence type="ECO:0000313" key="5">
    <source>
        <dbReference type="Proteomes" id="UP001163821"/>
    </source>
</evidence>